<name>A9V9S7_MONBE</name>
<dbReference type="EMBL" id="CH991571">
    <property type="protein sequence ID" value="EDQ85775.1"/>
    <property type="molecule type" value="Genomic_DNA"/>
</dbReference>
<evidence type="ECO:0000313" key="2">
    <source>
        <dbReference type="Proteomes" id="UP000001357"/>
    </source>
</evidence>
<keyword evidence="2" id="KW-1185">Reference proteome</keyword>
<proteinExistence type="predicted"/>
<dbReference type="RefSeq" id="XP_001749490.1">
    <property type="nucleotide sequence ID" value="XM_001749438.1"/>
</dbReference>
<dbReference type="InParanoid" id="A9V9S7"/>
<gene>
    <name evidence="1" type="ORF">MONBRDRAFT_11612</name>
</gene>
<accession>A9V9S7</accession>
<reference evidence="1 2" key="1">
    <citation type="journal article" date="2008" name="Nature">
        <title>The genome of the choanoflagellate Monosiga brevicollis and the origin of metazoans.</title>
        <authorList>
            <consortium name="JGI Sequencing"/>
            <person name="King N."/>
            <person name="Westbrook M.J."/>
            <person name="Young S.L."/>
            <person name="Kuo A."/>
            <person name="Abedin M."/>
            <person name="Chapman J."/>
            <person name="Fairclough S."/>
            <person name="Hellsten U."/>
            <person name="Isogai Y."/>
            <person name="Letunic I."/>
            <person name="Marr M."/>
            <person name="Pincus D."/>
            <person name="Putnam N."/>
            <person name="Rokas A."/>
            <person name="Wright K.J."/>
            <person name="Zuzow R."/>
            <person name="Dirks W."/>
            <person name="Good M."/>
            <person name="Goodstein D."/>
            <person name="Lemons D."/>
            <person name="Li W."/>
            <person name="Lyons J.B."/>
            <person name="Morris A."/>
            <person name="Nichols S."/>
            <person name="Richter D.J."/>
            <person name="Salamov A."/>
            <person name="Bork P."/>
            <person name="Lim W.A."/>
            <person name="Manning G."/>
            <person name="Miller W.T."/>
            <person name="McGinnis W."/>
            <person name="Shapiro H."/>
            <person name="Tjian R."/>
            <person name="Grigoriev I.V."/>
            <person name="Rokhsar D."/>
        </authorList>
    </citation>
    <scope>NUCLEOTIDE SEQUENCE [LARGE SCALE GENOMIC DNA]</scope>
    <source>
        <strain evidence="2">MX1 / ATCC 50154</strain>
    </source>
</reference>
<organism evidence="1 2">
    <name type="scientific">Monosiga brevicollis</name>
    <name type="common">Choanoflagellate</name>
    <dbReference type="NCBI Taxonomy" id="81824"/>
    <lineage>
        <taxon>Eukaryota</taxon>
        <taxon>Choanoflagellata</taxon>
        <taxon>Craspedida</taxon>
        <taxon>Salpingoecidae</taxon>
        <taxon>Monosiga</taxon>
    </lineage>
</organism>
<dbReference type="KEGG" id="mbr:MONBRDRAFT_11612"/>
<evidence type="ECO:0000313" key="1">
    <source>
        <dbReference type="EMBL" id="EDQ85775.1"/>
    </source>
</evidence>
<dbReference type="GeneID" id="5894694"/>
<protein>
    <submittedName>
        <fullName evidence="1">Uncharacterized protein</fullName>
    </submittedName>
</protein>
<sequence>MAWKQAGGGEPVARRERTTRLRIRYEGIPKVQLTFAMVNIEGLASSKQKVEGGSCRGMGDLSGHVLVTGSGVLNRGSVVNATLAAGSLCFLHAGFEGLNDGLALAPVAAVVAHAVQHSVVLVLAASRIETLLRLILFFFLFLRLYVYYLAVLLLHGCSTTSINAIMRRRHDARGRAIIIVHSFSRLGTSAPALLNPNTDVGVRVYPTSTVATAAAATRIAYRLRPAAQNSEMTTRPSA</sequence>
<dbReference type="AlphaFoldDB" id="A9V9S7"/>
<dbReference type="Proteomes" id="UP000001357">
    <property type="component" value="Unassembled WGS sequence"/>
</dbReference>